<name>A0A0E9LYJ6_9BACT</name>
<evidence type="ECO:0000313" key="2">
    <source>
        <dbReference type="EMBL" id="GAO29925.1"/>
    </source>
</evidence>
<dbReference type="PANTHER" id="PTHR39639:SF1">
    <property type="entry name" value="DUF262 DOMAIN-CONTAINING PROTEIN"/>
    <property type="match status" value="1"/>
</dbReference>
<proteinExistence type="predicted"/>
<dbReference type="STRING" id="1236989.JCM15548_12160"/>
<evidence type="ECO:0000313" key="3">
    <source>
        <dbReference type="Proteomes" id="UP000032900"/>
    </source>
</evidence>
<keyword evidence="3" id="KW-1185">Reference proteome</keyword>
<dbReference type="PANTHER" id="PTHR39639">
    <property type="entry name" value="CHROMOSOME 16, WHOLE GENOME SHOTGUN SEQUENCE"/>
    <property type="match status" value="1"/>
</dbReference>
<reference evidence="2 3" key="1">
    <citation type="journal article" date="2015" name="Microbes Environ.">
        <title>Distribution and evolution of nitrogen fixation genes in the phylum bacteroidetes.</title>
        <authorList>
            <person name="Inoue J."/>
            <person name="Oshima K."/>
            <person name="Suda W."/>
            <person name="Sakamoto M."/>
            <person name="Iino T."/>
            <person name="Noda S."/>
            <person name="Hongoh Y."/>
            <person name="Hattori M."/>
            <person name="Ohkuma M."/>
        </authorList>
    </citation>
    <scope>NUCLEOTIDE SEQUENCE [LARGE SCALE GENOMIC DNA]</scope>
    <source>
        <strain evidence="2">JCM 15548</strain>
    </source>
</reference>
<organism evidence="2 3">
    <name type="scientific">Geofilum rubicundum JCM 15548</name>
    <dbReference type="NCBI Taxonomy" id="1236989"/>
    <lineage>
        <taxon>Bacteria</taxon>
        <taxon>Pseudomonadati</taxon>
        <taxon>Bacteroidota</taxon>
        <taxon>Bacteroidia</taxon>
        <taxon>Marinilabiliales</taxon>
        <taxon>Marinilabiliaceae</taxon>
        <taxon>Geofilum</taxon>
    </lineage>
</organism>
<feature type="domain" description="GmrSD restriction endonucleases N-terminal" evidence="1">
    <location>
        <begin position="16"/>
        <end position="161"/>
    </location>
</feature>
<dbReference type="AlphaFoldDB" id="A0A0E9LYJ6"/>
<evidence type="ECO:0000259" key="1">
    <source>
        <dbReference type="Pfam" id="PF03235"/>
    </source>
</evidence>
<dbReference type="Pfam" id="PF03235">
    <property type="entry name" value="GmrSD_N"/>
    <property type="match status" value="1"/>
</dbReference>
<dbReference type="EMBL" id="BAZW01000015">
    <property type="protein sequence ID" value="GAO29925.1"/>
    <property type="molecule type" value="Genomic_DNA"/>
</dbReference>
<dbReference type="Proteomes" id="UP000032900">
    <property type="component" value="Unassembled WGS sequence"/>
</dbReference>
<protein>
    <recommendedName>
        <fullName evidence="1">GmrSD restriction endonucleases N-terminal domain-containing protein</fullName>
    </recommendedName>
</protein>
<sequence>MKVKITTWKVSTLYKLKDKINEQPTYQRGEVWNNRKKSILIDSMLRGIDIPKIYLRKLNTNAHEYEVADGQQRLTAIFKFIENKFSLLNEEEKGLDLNKIDGKNVGGLKFEKLPVDFKKCLNNYEVTIAIIEGATHHEIRTLFGRLQEGDPLVPAEKRNAIISNIGHLIDNYALNHSFFISSRIPANRYKRQDFMSHALALISYNNKEPLKAKLLLKMYLDKSLTISQALQKSIAVVLDKMMEIDQLSTVRIYKKYHFIDMFNFLFNNLDVIETINSSKSANVFDDFEHKRLSNYSKPEVLIENKKPSQYERDLYDYIIAFRYNGADPESINVRLRVFNNLFK</sequence>
<dbReference type="InterPro" id="IPR004919">
    <property type="entry name" value="GmrSD_N"/>
</dbReference>
<accession>A0A0E9LYJ6</accession>
<dbReference type="RefSeq" id="WP_062124562.1">
    <property type="nucleotide sequence ID" value="NZ_BAZW01000015.1"/>
</dbReference>
<dbReference type="OrthoDB" id="9764212at2"/>
<comment type="caution">
    <text evidence="2">The sequence shown here is derived from an EMBL/GenBank/DDBJ whole genome shotgun (WGS) entry which is preliminary data.</text>
</comment>
<gene>
    <name evidence="2" type="ORF">JCM15548_12160</name>
</gene>